<evidence type="ECO:0000259" key="1">
    <source>
        <dbReference type="PROSITE" id="PS51918"/>
    </source>
</evidence>
<organism evidence="2 3">
    <name type="scientific">Pseudothermotoga hypogea DSM 11164 = NBRC 106472</name>
    <dbReference type="NCBI Taxonomy" id="1123384"/>
    <lineage>
        <taxon>Bacteria</taxon>
        <taxon>Thermotogati</taxon>
        <taxon>Thermotogota</taxon>
        <taxon>Thermotogae</taxon>
        <taxon>Thermotogales</taxon>
        <taxon>Thermotogaceae</taxon>
        <taxon>Pseudothermotoga</taxon>
    </lineage>
</organism>
<dbReference type="PANTHER" id="PTHR43324:SF1">
    <property type="entry name" value="RADICAL SAM CORE DOMAIN-CONTAINING PROTEIN"/>
    <property type="match status" value="1"/>
</dbReference>
<dbReference type="PaxDb" id="1123384-AJ81_10520"/>
<dbReference type="SFLD" id="SFLDS00029">
    <property type="entry name" value="Radical_SAM"/>
    <property type="match status" value="1"/>
</dbReference>
<name>A0A0X1KTB5_9THEM</name>
<dbReference type="SUPFAM" id="SSF81585">
    <property type="entry name" value="PsbU/PolX domain-like"/>
    <property type="match status" value="1"/>
</dbReference>
<dbReference type="Pfam" id="PF04055">
    <property type="entry name" value="Radical_SAM"/>
    <property type="match status" value="1"/>
</dbReference>
<dbReference type="STRING" id="1123384.AJ81_10520"/>
<dbReference type="InterPro" id="IPR006638">
    <property type="entry name" value="Elp3/MiaA/NifB-like_rSAM"/>
</dbReference>
<protein>
    <submittedName>
        <fullName evidence="2">Radical SAM protein</fullName>
    </submittedName>
</protein>
<dbReference type="Gene3D" id="3.30.750.210">
    <property type="match status" value="1"/>
</dbReference>
<dbReference type="GO" id="GO:0051536">
    <property type="term" value="F:iron-sulfur cluster binding"/>
    <property type="evidence" value="ECO:0007669"/>
    <property type="project" value="InterPro"/>
</dbReference>
<dbReference type="SFLD" id="SFLDG01082">
    <property type="entry name" value="B12-binding_domain_containing"/>
    <property type="match status" value="1"/>
</dbReference>
<proteinExistence type="predicted"/>
<gene>
    <name evidence="2" type="ORF">AJ81_10520</name>
</gene>
<dbReference type="PATRIC" id="fig|1123384.7.peg.2110"/>
<dbReference type="OrthoDB" id="3493141at2"/>
<evidence type="ECO:0000313" key="2">
    <source>
        <dbReference type="EMBL" id="AJC74539.1"/>
    </source>
</evidence>
<feature type="domain" description="Radical SAM core" evidence="1">
    <location>
        <begin position="169"/>
        <end position="430"/>
    </location>
</feature>
<dbReference type="RefSeq" id="WP_031502775.1">
    <property type="nucleotide sequence ID" value="NC_022795.1"/>
</dbReference>
<keyword evidence="3" id="KW-1185">Reference proteome</keyword>
<dbReference type="PROSITE" id="PS51918">
    <property type="entry name" value="RADICAL_SAM"/>
    <property type="match status" value="1"/>
</dbReference>
<dbReference type="Gene3D" id="3.30.750.200">
    <property type="match status" value="1"/>
</dbReference>
<dbReference type="EMBL" id="CP007141">
    <property type="protein sequence ID" value="AJC74539.1"/>
    <property type="molecule type" value="Genomic_DNA"/>
</dbReference>
<dbReference type="InterPro" id="IPR058240">
    <property type="entry name" value="rSAM_sf"/>
</dbReference>
<dbReference type="GO" id="GO:0003824">
    <property type="term" value="F:catalytic activity"/>
    <property type="evidence" value="ECO:0007669"/>
    <property type="project" value="InterPro"/>
</dbReference>
<dbReference type="SUPFAM" id="SSF102114">
    <property type="entry name" value="Radical SAM enzymes"/>
    <property type="match status" value="1"/>
</dbReference>
<evidence type="ECO:0000313" key="3">
    <source>
        <dbReference type="Proteomes" id="UP000077469"/>
    </source>
</evidence>
<dbReference type="Proteomes" id="UP000077469">
    <property type="component" value="Chromosome"/>
</dbReference>
<sequence>MRALIVDGYVDEPAALGVPPYVSHYVRYAAGVLMMKNYFVDYLTIDQLRRLPDLSSLKDYDLILVVGGVAVPGKYVGGEPIRPDEVEKIFASCSSSCLRILAGPFARFQAVQGGTFAKLRTLNADVRLGPDLTVELYNLLFNAERPRNDWELVKQASLFGASVIKQHPRYPNIICEIELSRGCERRTHCFFCIEPVFYPHFTSRPVDHVVEEVRELHRQGCRAFRFGRSANVLAYCSDKNDGKPIPQVFEELYEGVRNACPELEVLHHDNANPMYIVQHERECVKILETIVKWNTPADVLSFGVESFDVNVLRKNNIAVEPEKVLRAIEIVNQIGKVRVDGVPKLLPGLNLLYGLIGETKQTYEENLKWLRMILERDLLVRRINIRQVIVEPGTPLWRYAQLRKLKGPDQRLYRTYKEIIRREIDIPMFKRVVPVGSVLRKVYPEFREGKITFARQLGTYPFLVGVVGKFENPIDVVIVDHGPRSLTALKYPVNLNKASYEELIHLPGIGEKRASRIILSRPIENLERLKSILEDNEVFEMLRRIVVVL</sequence>
<dbReference type="AlphaFoldDB" id="A0A0X1KTB5"/>
<dbReference type="SMART" id="SM00729">
    <property type="entry name" value="Elp3"/>
    <property type="match status" value="1"/>
</dbReference>
<reference evidence="2 3" key="1">
    <citation type="submission" date="2014-01" db="EMBL/GenBank/DDBJ databases">
        <title>Genome sequencing of Thermotog hypogea.</title>
        <authorList>
            <person name="Zhang X."/>
            <person name="Alvare G."/>
            <person name="Fristensky B."/>
            <person name="Chen L."/>
            <person name="Suen T."/>
            <person name="Chen Q."/>
            <person name="Ma K."/>
        </authorList>
    </citation>
    <scope>NUCLEOTIDE SEQUENCE [LARGE SCALE GENOMIC DNA]</scope>
    <source>
        <strain evidence="2 3">DSM 11164</strain>
    </source>
</reference>
<dbReference type="PANTHER" id="PTHR43324">
    <property type="match status" value="1"/>
</dbReference>
<dbReference type="Gene3D" id="1.10.150.320">
    <property type="entry name" value="Photosystem II 12 kDa extrinsic protein"/>
    <property type="match status" value="1"/>
</dbReference>
<dbReference type="InterPro" id="IPR007197">
    <property type="entry name" value="rSAM"/>
</dbReference>
<accession>A0A0X1KTB5</accession>
<dbReference type="Pfam" id="PF12836">
    <property type="entry name" value="HHH_3"/>
    <property type="match status" value="1"/>
</dbReference>
<dbReference type="KEGG" id="phy:AJ81_10520"/>